<keyword evidence="1" id="KW-0812">Transmembrane</keyword>
<evidence type="ECO:0000313" key="3">
    <source>
        <dbReference type="Proteomes" id="UP000291591"/>
    </source>
</evidence>
<evidence type="ECO:0000256" key="1">
    <source>
        <dbReference type="SAM" id="Phobius"/>
    </source>
</evidence>
<reference evidence="2 3" key="1">
    <citation type="submission" date="2019-02" db="EMBL/GenBank/DDBJ databases">
        <title>Sequencing the genomes of 1000 actinobacteria strains.</title>
        <authorList>
            <person name="Klenk H.-P."/>
        </authorList>
    </citation>
    <scope>NUCLEOTIDE SEQUENCE [LARGE SCALE GENOMIC DNA]</scope>
    <source>
        <strain evidence="2 3">DSM 45779</strain>
    </source>
</reference>
<organism evidence="2 3">
    <name type="scientific">Pseudonocardia sediminis</name>
    <dbReference type="NCBI Taxonomy" id="1397368"/>
    <lineage>
        <taxon>Bacteria</taxon>
        <taxon>Bacillati</taxon>
        <taxon>Actinomycetota</taxon>
        <taxon>Actinomycetes</taxon>
        <taxon>Pseudonocardiales</taxon>
        <taxon>Pseudonocardiaceae</taxon>
        <taxon>Pseudonocardia</taxon>
    </lineage>
</organism>
<dbReference type="OrthoDB" id="3577547at2"/>
<keyword evidence="3" id="KW-1185">Reference proteome</keyword>
<keyword evidence="1" id="KW-1133">Transmembrane helix</keyword>
<dbReference type="RefSeq" id="WP_130291512.1">
    <property type="nucleotide sequence ID" value="NZ_SHKL01000001.1"/>
</dbReference>
<dbReference type="AlphaFoldDB" id="A0A4Q7UZ07"/>
<keyword evidence="1" id="KW-0472">Membrane</keyword>
<comment type="caution">
    <text evidence="2">The sequence shown here is derived from an EMBL/GenBank/DDBJ whole genome shotgun (WGS) entry which is preliminary data.</text>
</comment>
<gene>
    <name evidence="2" type="ORF">EV383_4261</name>
</gene>
<evidence type="ECO:0000313" key="2">
    <source>
        <dbReference type="EMBL" id="RZT87342.1"/>
    </source>
</evidence>
<sequence length="82" mass="8026">MGSVGLLILFAIVGAAICAKARSALGAILFALLALVFFVATPVGDGLPGAVSTFMSSFDNAATPALNGQQQPQRAGSSGSGS</sequence>
<protein>
    <submittedName>
        <fullName evidence="2">Uncharacterized protein</fullName>
    </submittedName>
</protein>
<name>A0A4Q7UZ07_PSEST</name>
<dbReference type="Proteomes" id="UP000291591">
    <property type="component" value="Unassembled WGS sequence"/>
</dbReference>
<feature type="transmembrane region" description="Helical" evidence="1">
    <location>
        <begin position="28"/>
        <end position="47"/>
    </location>
</feature>
<proteinExistence type="predicted"/>
<dbReference type="EMBL" id="SHKL01000001">
    <property type="protein sequence ID" value="RZT87342.1"/>
    <property type="molecule type" value="Genomic_DNA"/>
</dbReference>
<accession>A0A4Q7UZ07</accession>